<dbReference type="InterPro" id="IPR013083">
    <property type="entry name" value="Znf_RING/FYVE/PHD"/>
</dbReference>
<dbReference type="CDD" id="cd02338">
    <property type="entry name" value="ZZ_PCMF_like"/>
    <property type="match status" value="1"/>
</dbReference>
<keyword evidence="3" id="KW-0862">Zinc</keyword>
<dbReference type="PANTHER" id="PTHR15898">
    <property type="entry name" value="BIFUNCTIONAL APOPTOSIS REGULATOR"/>
    <property type="match status" value="1"/>
</dbReference>
<keyword evidence="2 4" id="KW-0863">Zinc-finger</keyword>
<dbReference type="PROSITE" id="PS50089">
    <property type="entry name" value="ZF_RING_2"/>
    <property type="match status" value="1"/>
</dbReference>
<feature type="compositionally biased region" description="Low complexity" evidence="5">
    <location>
        <begin position="670"/>
        <end position="685"/>
    </location>
</feature>
<proteinExistence type="predicted"/>
<dbReference type="Pfam" id="PF00569">
    <property type="entry name" value="ZZ"/>
    <property type="match status" value="1"/>
</dbReference>
<dbReference type="Gene3D" id="3.30.40.10">
    <property type="entry name" value="Zinc/RING finger domain, C3HC4 (zinc finger)"/>
    <property type="match status" value="1"/>
</dbReference>
<dbReference type="GO" id="GO:0043161">
    <property type="term" value="P:proteasome-mediated ubiquitin-dependent protein catabolic process"/>
    <property type="evidence" value="ECO:0007669"/>
    <property type="project" value="TreeGrafter"/>
</dbReference>
<dbReference type="InterPro" id="IPR017907">
    <property type="entry name" value="Znf_RING_CS"/>
</dbReference>
<evidence type="ECO:0000256" key="4">
    <source>
        <dbReference type="PROSITE-ProRule" id="PRU00228"/>
    </source>
</evidence>
<evidence type="ECO:0000256" key="3">
    <source>
        <dbReference type="ARBA" id="ARBA00022833"/>
    </source>
</evidence>
<sequence>MESMEGCQQKTSLNSQFVAGDEEQMCVSACKVEDWHCPICMDLLFKPCVNSCGHTFCFWCMHHSMNPFRPSQCPLCRAAYTHFPRVCVPLHYFLASIFPEKYSERARENKELEAQQQVESPDIPFSLPEGQPPFLVLPAVPPSASAPAAADAAPAAADGVVPATIRSSEAAATPQADSDVQDNERRNGVPASDASPVARLFRCNNPSCGRLAFWPCVLSCGCMVCRCCVPGSAAPTASQGPPLAGQDTELEPSQDRQLPCPGHTCTEDSSSLAARVPKCPSCGMRCTPDPRVCTKLVEALRCLYPDDYSKRAEECGAAVAAGAAASAQAAPGVVPAGAGAATVEGTGIMATRLQGAEGHGSSDRGGDRSAGGSSTDTGTGGGSSRRGTRPPSKLPRIDALIAAATAAATSGDGGGGGGGGTTADTLPPSIDDIWMALREEMAAQADNCFTWYSVGCDDCGVFPITGRRYKCKECTELIGYDLCGACYDRGTASRGRFNQAHRPEHRMVKMEPCLGRSAAAARRRRGGGGGGPEAATSPEGAGRDGAPSVQEETADQGVQLVTLMNCLEVLHPELSVEQATALVMMHLGGGVTLDLLEGSTNGAGGGGGGGRSGGTTRVNRNGPGGNGGADGSGRQNGTGSRGRWAHLLDNSEGRGGNVAAAAGPRFGSESASARNSNNNSNNNNRGVWSWTSWMSRRGNGGLTQRQNAFTGAADVVRSDSASRDGQEQRALPGSQSGSQPARSGWSQRAGAGCCVQ</sequence>
<dbReference type="InterPro" id="IPR043145">
    <property type="entry name" value="Znf_ZZ_sf"/>
</dbReference>
<feature type="compositionally biased region" description="Gly residues" evidence="5">
    <location>
        <begin position="411"/>
        <end position="421"/>
    </location>
</feature>
<evidence type="ECO:0000256" key="2">
    <source>
        <dbReference type="ARBA" id="ARBA00022771"/>
    </source>
</evidence>
<dbReference type="SUPFAM" id="SSF57850">
    <property type="entry name" value="RING/U-box"/>
    <property type="match status" value="2"/>
</dbReference>
<feature type="compositionally biased region" description="Basic and acidic residues" evidence="5">
    <location>
        <begin position="716"/>
        <end position="727"/>
    </location>
</feature>
<dbReference type="PROSITE" id="PS50135">
    <property type="entry name" value="ZF_ZZ_2"/>
    <property type="match status" value="1"/>
</dbReference>
<dbReference type="Proteomes" id="UP000747399">
    <property type="component" value="Unassembled WGS sequence"/>
</dbReference>
<reference evidence="8" key="1">
    <citation type="journal article" date="2021" name="Proc. Natl. Acad. Sci. U.S.A.">
        <title>Three genomes in the algal genus Volvox reveal the fate of a haploid sex-determining region after a transition to homothallism.</title>
        <authorList>
            <person name="Yamamoto K."/>
            <person name="Hamaji T."/>
            <person name="Kawai-Toyooka H."/>
            <person name="Matsuzaki R."/>
            <person name="Takahashi F."/>
            <person name="Nishimura Y."/>
            <person name="Kawachi M."/>
            <person name="Noguchi H."/>
            <person name="Minakuchi Y."/>
            <person name="Umen J.G."/>
            <person name="Toyoda A."/>
            <person name="Nozaki H."/>
        </authorList>
    </citation>
    <scope>NUCLEOTIDE SEQUENCE</scope>
    <source>
        <strain evidence="8">NIES-3780</strain>
    </source>
</reference>
<name>A0A8J4BAS7_9CHLO</name>
<comment type="caution">
    <text evidence="8">The sequence shown here is derived from an EMBL/GenBank/DDBJ whole genome shotgun (WGS) entry which is preliminary data.</text>
</comment>
<protein>
    <recommendedName>
        <fullName evidence="10">RING-type domain-containing protein</fullName>
    </recommendedName>
</protein>
<gene>
    <name evidence="8" type="ORF">Vafri_12812</name>
</gene>
<evidence type="ECO:0000313" key="9">
    <source>
        <dbReference type="Proteomes" id="UP000747399"/>
    </source>
</evidence>
<dbReference type="PROSITE" id="PS00518">
    <property type="entry name" value="ZF_RING_1"/>
    <property type="match status" value="1"/>
</dbReference>
<evidence type="ECO:0000256" key="1">
    <source>
        <dbReference type="ARBA" id="ARBA00022723"/>
    </source>
</evidence>
<feature type="region of interest" description="Disordered" evidence="5">
    <location>
        <begin position="238"/>
        <end position="261"/>
    </location>
</feature>
<feature type="region of interest" description="Disordered" evidence="5">
    <location>
        <begin position="602"/>
        <end position="687"/>
    </location>
</feature>
<dbReference type="InterPro" id="IPR001841">
    <property type="entry name" value="Znf_RING"/>
</dbReference>
<dbReference type="InterPro" id="IPR000433">
    <property type="entry name" value="Znf_ZZ"/>
</dbReference>
<dbReference type="GO" id="GO:0008270">
    <property type="term" value="F:zinc ion binding"/>
    <property type="evidence" value="ECO:0007669"/>
    <property type="project" value="UniProtKB-KW"/>
</dbReference>
<feature type="region of interest" description="Disordered" evidence="5">
    <location>
        <begin position="519"/>
        <end position="553"/>
    </location>
</feature>
<accession>A0A8J4BAS7</accession>
<feature type="region of interest" description="Disordered" evidence="5">
    <location>
        <begin position="408"/>
        <end position="427"/>
    </location>
</feature>
<dbReference type="Gene3D" id="3.30.60.90">
    <property type="match status" value="1"/>
</dbReference>
<feature type="compositionally biased region" description="Gly residues" evidence="5">
    <location>
        <begin position="622"/>
        <end position="640"/>
    </location>
</feature>
<dbReference type="FunFam" id="3.30.60.90:FF:000014">
    <property type="entry name" value="E3 ubiquitin-protein ligase PRT1"/>
    <property type="match status" value="1"/>
</dbReference>
<keyword evidence="9" id="KW-1185">Reference proteome</keyword>
<organism evidence="8 9">
    <name type="scientific">Volvox africanus</name>
    <dbReference type="NCBI Taxonomy" id="51714"/>
    <lineage>
        <taxon>Eukaryota</taxon>
        <taxon>Viridiplantae</taxon>
        <taxon>Chlorophyta</taxon>
        <taxon>core chlorophytes</taxon>
        <taxon>Chlorophyceae</taxon>
        <taxon>CS clade</taxon>
        <taxon>Chlamydomonadales</taxon>
        <taxon>Volvocaceae</taxon>
        <taxon>Volvox</taxon>
    </lineage>
</organism>
<evidence type="ECO:0000256" key="5">
    <source>
        <dbReference type="SAM" id="MobiDB-lite"/>
    </source>
</evidence>
<feature type="domain" description="RING-type" evidence="6">
    <location>
        <begin position="37"/>
        <end position="77"/>
    </location>
</feature>
<dbReference type="GO" id="GO:0061630">
    <property type="term" value="F:ubiquitin protein ligase activity"/>
    <property type="evidence" value="ECO:0007669"/>
    <property type="project" value="TreeGrafter"/>
</dbReference>
<feature type="region of interest" description="Disordered" evidence="5">
    <location>
        <begin position="355"/>
        <end position="393"/>
    </location>
</feature>
<feature type="region of interest" description="Disordered" evidence="5">
    <location>
        <begin position="168"/>
        <end position="191"/>
    </location>
</feature>
<feature type="compositionally biased region" description="Gly residues" evidence="5">
    <location>
        <begin position="602"/>
        <end position="613"/>
    </location>
</feature>
<dbReference type="EMBL" id="BNCO01000028">
    <property type="protein sequence ID" value="GIL57685.1"/>
    <property type="molecule type" value="Genomic_DNA"/>
</dbReference>
<evidence type="ECO:0008006" key="10">
    <source>
        <dbReference type="Google" id="ProtNLM"/>
    </source>
</evidence>
<feature type="region of interest" description="Disordered" evidence="5">
    <location>
        <begin position="714"/>
        <end position="756"/>
    </location>
</feature>
<dbReference type="FunFam" id="3.30.40.10:FF:000489">
    <property type="entry name" value="E3 ubiquitin-protein ligase PRT1"/>
    <property type="match status" value="1"/>
</dbReference>
<evidence type="ECO:0000259" key="6">
    <source>
        <dbReference type="PROSITE" id="PS50089"/>
    </source>
</evidence>
<evidence type="ECO:0000313" key="8">
    <source>
        <dbReference type="EMBL" id="GIL57685.1"/>
    </source>
</evidence>
<dbReference type="AlphaFoldDB" id="A0A8J4BAS7"/>
<feature type="compositionally biased region" description="Polar residues" evidence="5">
    <location>
        <begin position="733"/>
        <end position="746"/>
    </location>
</feature>
<dbReference type="PANTHER" id="PTHR15898:SF13">
    <property type="entry name" value="BIFUNCTIONAL APOPTOSIS REGULATOR"/>
    <property type="match status" value="1"/>
</dbReference>
<evidence type="ECO:0000259" key="7">
    <source>
        <dbReference type="PROSITE" id="PS50135"/>
    </source>
</evidence>
<keyword evidence="1" id="KW-0479">Metal-binding</keyword>
<dbReference type="SMART" id="SM00184">
    <property type="entry name" value="RING"/>
    <property type="match status" value="1"/>
</dbReference>
<feature type="domain" description="ZZ-type" evidence="7">
    <location>
        <begin position="451"/>
        <end position="515"/>
    </location>
</feature>